<name>A0A6L5XHZ8_9BACT</name>
<dbReference type="SUPFAM" id="SSF56214">
    <property type="entry name" value="4'-phosphopantetheinyl transferase"/>
    <property type="match status" value="2"/>
</dbReference>
<dbReference type="EMBL" id="VUMH01000001">
    <property type="protein sequence ID" value="MSS26796.1"/>
    <property type="molecule type" value="Genomic_DNA"/>
</dbReference>
<dbReference type="AlphaFoldDB" id="A0A6L5XHZ8"/>
<dbReference type="Pfam" id="PF01648">
    <property type="entry name" value="ACPS"/>
    <property type="match status" value="1"/>
</dbReference>
<dbReference type="Proteomes" id="UP000477488">
    <property type="component" value="Unassembled WGS sequence"/>
</dbReference>
<dbReference type="GO" id="GO:0008897">
    <property type="term" value="F:holo-[acyl-carrier-protein] synthase activity"/>
    <property type="evidence" value="ECO:0007669"/>
    <property type="project" value="InterPro"/>
</dbReference>
<keyword evidence="1 3" id="KW-0808">Transferase</keyword>
<reference evidence="3 4" key="1">
    <citation type="submission" date="2019-09" db="EMBL/GenBank/DDBJ databases">
        <title>In-depth cultivation of the pig gut microbiome towards novel bacterial diversity and tailored functional studies.</title>
        <authorList>
            <person name="Wylensek D."/>
            <person name="Hitch T.C.A."/>
            <person name="Clavel T."/>
        </authorList>
    </citation>
    <scope>NUCLEOTIDE SEQUENCE [LARGE SCALE GENOMIC DNA]</scope>
    <source>
        <strain evidence="3 4">PG-178-WT-4</strain>
    </source>
</reference>
<dbReference type="InterPro" id="IPR008278">
    <property type="entry name" value="4-PPantetheinyl_Trfase_dom"/>
</dbReference>
<evidence type="ECO:0000256" key="1">
    <source>
        <dbReference type="ARBA" id="ARBA00022679"/>
    </source>
</evidence>
<evidence type="ECO:0000313" key="3">
    <source>
        <dbReference type="EMBL" id="MSS26796.1"/>
    </source>
</evidence>
<feature type="domain" description="4'-phosphopantetheinyl transferase" evidence="2">
    <location>
        <begin position="173"/>
        <end position="226"/>
    </location>
</feature>
<sequence length="256" mass="27749">MCNAPEKKILILGAVLPDVSEAGLRALCRIWEATLIPRLAPEQLRHLRRFAPEGAALSARASRLLARLLLLRGLQILDGASRPDIRLDRDALGRPLLPGWRVGFSHSGQAAFCALRRRRDGAHEWKKGKPEPAYESYPGSGRETGLGLDAEALGNPPPAARAFAGGAGPSITAREALRRWTIKEAALKALGTGLTLDPALIHSGLDGRRTGLLRIQGQNLRWRVLVCPGHWLCLAYGRAETHPAISLRWLHAAGAI</sequence>
<dbReference type="GO" id="GO:0000287">
    <property type="term" value="F:magnesium ion binding"/>
    <property type="evidence" value="ECO:0007669"/>
    <property type="project" value="InterPro"/>
</dbReference>
<dbReference type="Gene3D" id="3.90.470.20">
    <property type="entry name" value="4'-phosphopantetheinyl transferase domain"/>
    <property type="match status" value="2"/>
</dbReference>
<organism evidence="3 4">
    <name type="scientific">Desulfovibrio porci</name>
    <dbReference type="NCBI Taxonomy" id="2605782"/>
    <lineage>
        <taxon>Bacteria</taxon>
        <taxon>Pseudomonadati</taxon>
        <taxon>Thermodesulfobacteriota</taxon>
        <taxon>Desulfovibrionia</taxon>
        <taxon>Desulfovibrionales</taxon>
        <taxon>Desulfovibrionaceae</taxon>
        <taxon>Desulfovibrio</taxon>
    </lineage>
</organism>
<dbReference type="InterPro" id="IPR037143">
    <property type="entry name" value="4-PPantetheinyl_Trfase_dom_sf"/>
</dbReference>
<dbReference type="RefSeq" id="WP_154508569.1">
    <property type="nucleotide sequence ID" value="NZ_JAXELC010000055.1"/>
</dbReference>
<proteinExistence type="predicted"/>
<accession>A0A6L5XHZ8</accession>
<gene>
    <name evidence="3" type="ORF">FYJ44_01800</name>
</gene>
<comment type="caution">
    <text evidence="3">The sequence shown here is derived from an EMBL/GenBank/DDBJ whole genome shotgun (WGS) entry which is preliminary data.</text>
</comment>
<evidence type="ECO:0000259" key="2">
    <source>
        <dbReference type="Pfam" id="PF01648"/>
    </source>
</evidence>
<protein>
    <submittedName>
        <fullName evidence="3">4'-phosphopantetheinyl transferase superfamily protein</fullName>
    </submittedName>
</protein>
<evidence type="ECO:0000313" key="4">
    <source>
        <dbReference type="Proteomes" id="UP000477488"/>
    </source>
</evidence>
<keyword evidence="4" id="KW-1185">Reference proteome</keyword>